<keyword evidence="3" id="KW-0378">Hydrolase</keyword>
<dbReference type="NCBIfam" id="NF005678">
    <property type="entry name" value="PRK07473.1"/>
    <property type="match status" value="1"/>
</dbReference>
<dbReference type="Pfam" id="PF01546">
    <property type="entry name" value="Peptidase_M20"/>
    <property type="match status" value="1"/>
</dbReference>
<dbReference type="SUPFAM" id="SSF55031">
    <property type="entry name" value="Bacterial exopeptidase dimerisation domain"/>
    <property type="match status" value="1"/>
</dbReference>
<evidence type="ECO:0000256" key="1">
    <source>
        <dbReference type="ARBA" id="ARBA00001947"/>
    </source>
</evidence>
<name>A0ABT1X538_9PROT</name>
<comment type="cofactor">
    <cofactor evidence="1">
        <name>Zn(2+)</name>
        <dbReference type="ChEBI" id="CHEBI:29105"/>
    </cofactor>
</comment>
<dbReference type="InterPro" id="IPR011650">
    <property type="entry name" value="Peptidase_M20_dimer"/>
</dbReference>
<dbReference type="PROSITE" id="PS00759">
    <property type="entry name" value="ARGE_DAPE_CPG2_2"/>
    <property type="match status" value="1"/>
</dbReference>
<evidence type="ECO:0000256" key="2">
    <source>
        <dbReference type="ARBA" id="ARBA00022723"/>
    </source>
</evidence>
<evidence type="ECO:0000256" key="3">
    <source>
        <dbReference type="ARBA" id="ARBA00022801"/>
    </source>
</evidence>
<dbReference type="InterPro" id="IPR017150">
    <property type="entry name" value="Pept_M20_glutamate_carboxypep"/>
</dbReference>
<dbReference type="Pfam" id="PF07687">
    <property type="entry name" value="M20_dimer"/>
    <property type="match status" value="1"/>
</dbReference>
<reference evidence="6 7" key="1">
    <citation type="submission" date="2022-06" db="EMBL/GenBank/DDBJ databases">
        <title>Roseomonas CN29.</title>
        <authorList>
            <person name="Cheng Y."/>
            <person name="He X."/>
        </authorList>
    </citation>
    <scope>NUCLEOTIDE SEQUENCE [LARGE SCALE GENOMIC DNA]</scope>
    <source>
        <strain evidence="6 7">CN29</strain>
    </source>
</reference>
<dbReference type="PROSITE" id="PS00758">
    <property type="entry name" value="ARGE_DAPE_CPG2_1"/>
    <property type="match status" value="1"/>
</dbReference>
<keyword evidence="2" id="KW-0479">Metal-binding</keyword>
<gene>
    <name evidence="6" type="ORF">NRP21_09480</name>
</gene>
<sequence>MTQAFTPARHRRRLPDPCPKDRAVDAIPANPALDLPFDAEAILGRLRPWVECESPTFDAAAVNRMMDLAARDLAMLGARTERIAGRMGFGDCVRARFPHPDGDAPGILVLAHLDTVHPVGTLGVLPFRREGGRCYGPGICDMKGGTLLAVEAIRELARAGIATSRPVTVLLTPDEEVGTPSTRDVIEAEAARHAVVLVPEPGRPTDEGPMGGVVTGRYAIARFNLRTTGRPSHAGARLSDGRSAIREMCRQVLAIEAMTTEAATYSVGVIHGGQWVNCVATHCDAEALSMAKRQADLDEAVERMLALKPSAPDVLLDVRRGVTRPVWEPDGAAMGLHERAQALAARLGHPLPHESAGGGSDGNFTGAMGIPTLDGLGVLGAGYHTLGEYIREDSLVPRAKLLAGLLAGV</sequence>
<dbReference type="PANTHER" id="PTHR43808:SF9">
    <property type="entry name" value="BLL0789 PROTEIN"/>
    <property type="match status" value="1"/>
</dbReference>
<dbReference type="Gene3D" id="3.30.70.360">
    <property type="match status" value="1"/>
</dbReference>
<dbReference type="Proteomes" id="UP001524642">
    <property type="component" value="Unassembled WGS sequence"/>
</dbReference>
<comment type="caution">
    <text evidence="6">The sequence shown here is derived from an EMBL/GenBank/DDBJ whole genome shotgun (WGS) entry which is preliminary data.</text>
</comment>
<organism evidence="6 7">
    <name type="scientific">Roseomonas populi</name>
    <dbReference type="NCBI Taxonomy" id="3121582"/>
    <lineage>
        <taxon>Bacteria</taxon>
        <taxon>Pseudomonadati</taxon>
        <taxon>Pseudomonadota</taxon>
        <taxon>Alphaproteobacteria</taxon>
        <taxon>Acetobacterales</taxon>
        <taxon>Roseomonadaceae</taxon>
        <taxon>Roseomonas</taxon>
    </lineage>
</organism>
<dbReference type="PIRSF" id="PIRSF037238">
    <property type="entry name" value="Carboxypeptidase_G2"/>
    <property type="match status" value="1"/>
</dbReference>
<keyword evidence="7" id="KW-1185">Reference proteome</keyword>
<dbReference type="InterPro" id="IPR050072">
    <property type="entry name" value="Peptidase_M20A"/>
</dbReference>
<dbReference type="SUPFAM" id="SSF53187">
    <property type="entry name" value="Zn-dependent exopeptidases"/>
    <property type="match status" value="1"/>
</dbReference>
<protein>
    <submittedName>
        <fullName evidence="6">M20/M25/M40 family metallo-hydrolase</fullName>
    </submittedName>
</protein>
<evidence type="ECO:0000256" key="4">
    <source>
        <dbReference type="ARBA" id="ARBA00022833"/>
    </source>
</evidence>
<dbReference type="CDD" id="cd03885">
    <property type="entry name" value="M20_CPDG2"/>
    <property type="match status" value="1"/>
</dbReference>
<dbReference type="InterPro" id="IPR036264">
    <property type="entry name" value="Bact_exopeptidase_dim_dom"/>
</dbReference>
<accession>A0ABT1X538</accession>
<evidence type="ECO:0000313" key="6">
    <source>
        <dbReference type="EMBL" id="MCR0982277.1"/>
    </source>
</evidence>
<feature type="domain" description="Peptidase M20 dimerisation" evidence="5">
    <location>
        <begin position="216"/>
        <end position="304"/>
    </location>
</feature>
<dbReference type="InterPro" id="IPR001261">
    <property type="entry name" value="ArgE/DapE_CS"/>
</dbReference>
<dbReference type="EMBL" id="JANJOU010000007">
    <property type="protein sequence ID" value="MCR0982277.1"/>
    <property type="molecule type" value="Genomic_DNA"/>
</dbReference>
<dbReference type="InterPro" id="IPR002933">
    <property type="entry name" value="Peptidase_M20"/>
</dbReference>
<evidence type="ECO:0000259" key="5">
    <source>
        <dbReference type="Pfam" id="PF07687"/>
    </source>
</evidence>
<keyword evidence="4" id="KW-0862">Zinc</keyword>
<dbReference type="PANTHER" id="PTHR43808">
    <property type="entry name" value="ACETYLORNITHINE DEACETYLASE"/>
    <property type="match status" value="1"/>
</dbReference>
<proteinExistence type="predicted"/>
<evidence type="ECO:0000313" key="7">
    <source>
        <dbReference type="Proteomes" id="UP001524642"/>
    </source>
</evidence>
<dbReference type="Gene3D" id="3.40.630.10">
    <property type="entry name" value="Zn peptidases"/>
    <property type="match status" value="1"/>
</dbReference>
<dbReference type="RefSeq" id="WP_257715950.1">
    <property type="nucleotide sequence ID" value="NZ_JANJOU010000007.1"/>
</dbReference>